<proteinExistence type="inferred from homology"/>
<dbReference type="SUPFAM" id="SSF88659">
    <property type="entry name" value="Sigma3 and sigma4 domains of RNA polymerase sigma factors"/>
    <property type="match status" value="1"/>
</dbReference>
<keyword evidence="4" id="KW-0238">DNA-binding</keyword>
<dbReference type="Gene3D" id="1.10.10.10">
    <property type="entry name" value="Winged helix-like DNA-binding domain superfamily/Winged helix DNA-binding domain"/>
    <property type="match status" value="1"/>
</dbReference>
<protein>
    <submittedName>
        <fullName evidence="9">Sigma-70 family RNA polymerase sigma factor</fullName>
    </submittedName>
</protein>
<dbReference type="InterPro" id="IPR039425">
    <property type="entry name" value="RNA_pol_sigma-70-like"/>
</dbReference>
<dbReference type="Proteomes" id="UP000473525">
    <property type="component" value="Unassembled WGS sequence"/>
</dbReference>
<accession>A0A6L6XU33</accession>
<feature type="compositionally biased region" description="Basic and acidic residues" evidence="6">
    <location>
        <begin position="116"/>
        <end position="129"/>
    </location>
</feature>
<evidence type="ECO:0000259" key="7">
    <source>
        <dbReference type="Pfam" id="PF04542"/>
    </source>
</evidence>
<evidence type="ECO:0000256" key="2">
    <source>
        <dbReference type="ARBA" id="ARBA00023015"/>
    </source>
</evidence>
<evidence type="ECO:0000256" key="3">
    <source>
        <dbReference type="ARBA" id="ARBA00023082"/>
    </source>
</evidence>
<comment type="caution">
    <text evidence="9">The sequence shown here is derived from an EMBL/GenBank/DDBJ whole genome shotgun (WGS) entry which is preliminary data.</text>
</comment>
<dbReference type="EMBL" id="WSEK01000004">
    <property type="protein sequence ID" value="MVQ50282.1"/>
    <property type="molecule type" value="Genomic_DNA"/>
</dbReference>
<evidence type="ECO:0000256" key="1">
    <source>
        <dbReference type="ARBA" id="ARBA00010641"/>
    </source>
</evidence>
<comment type="similarity">
    <text evidence="1">Belongs to the sigma-70 factor family. ECF subfamily.</text>
</comment>
<dbReference type="PANTHER" id="PTHR43133">
    <property type="entry name" value="RNA POLYMERASE ECF-TYPE SIGMA FACTO"/>
    <property type="match status" value="1"/>
</dbReference>
<evidence type="ECO:0000259" key="8">
    <source>
        <dbReference type="Pfam" id="PF08281"/>
    </source>
</evidence>
<feature type="compositionally biased region" description="Basic residues" evidence="6">
    <location>
        <begin position="105"/>
        <end position="115"/>
    </location>
</feature>
<dbReference type="InterPro" id="IPR013325">
    <property type="entry name" value="RNA_pol_sigma_r2"/>
</dbReference>
<sequence length="295" mass="32756">MRLLVARHDVVGLEAVVDVDAEAAPPLVLDLRRDLSGALREVADVADGGLDDVPLTEVPADRAGLRRGLDDHQLVGHRPLLLLRGGVPADHGSACPAELVLRGPQRSRRRPRHRRVGEGHQRDAGGQVDHEFSEFVAAQTRPLLGLAHALTADPHDAWDLTQETLARMGERWGRSRFDEPAAYARTVMTRLNIDRVRRLRRELPMLSTREEQPPVVVTGELDGWLVEALATLSPRQRTALALRYVEDLDVRGIAERMGCSEGTVKSQLSRGTERLREHAREHGPLRTAVGREDWA</sequence>
<dbReference type="AlphaFoldDB" id="A0A6L6XU33"/>
<keyword evidence="3" id="KW-0731">Sigma factor</keyword>
<dbReference type="InterPro" id="IPR007627">
    <property type="entry name" value="RNA_pol_sigma70_r2"/>
</dbReference>
<evidence type="ECO:0000313" key="9">
    <source>
        <dbReference type="EMBL" id="MVQ50282.1"/>
    </source>
</evidence>
<feature type="domain" description="RNA polymerase sigma-70 region 2" evidence="7">
    <location>
        <begin position="141"/>
        <end position="201"/>
    </location>
</feature>
<dbReference type="InterPro" id="IPR036388">
    <property type="entry name" value="WH-like_DNA-bd_sf"/>
</dbReference>
<reference evidence="9 10" key="1">
    <citation type="submission" date="2019-12" db="EMBL/GenBank/DDBJ databases">
        <authorList>
            <person name="Huq M.A."/>
        </authorList>
    </citation>
    <scope>NUCLEOTIDE SEQUENCE [LARGE SCALE GENOMIC DNA]</scope>
    <source>
        <strain evidence="9 10">MAH-18</strain>
    </source>
</reference>
<dbReference type="InterPro" id="IPR014284">
    <property type="entry name" value="RNA_pol_sigma-70_dom"/>
</dbReference>
<dbReference type="SUPFAM" id="SSF88946">
    <property type="entry name" value="Sigma2 domain of RNA polymerase sigma factors"/>
    <property type="match status" value="1"/>
</dbReference>
<organism evidence="9 10">
    <name type="scientific">Nocardioides agri</name>
    <dbReference type="NCBI Taxonomy" id="2682843"/>
    <lineage>
        <taxon>Bacteria</taxon>
        <taxon>Bacillati</taxon>
        <taxon>Actinomycetota</taxon>
        <taxon>Actinomycetes</taxon>
        <taxon>Propionibacteriales</taxon>
        <taxon>Nocardioidaceae</taxon>
        <taxon>Nocardioides</taxon>
    </lineage>
</organism>
<name>A0A6L6XU33_9ACTN</name>
<dbReference type="Pfam" id="PF04542">
    <property type="entry name" value="Sigma70_r2"/>
    <property type="match status" value="1"/>
</dbReference>
<dbReference type="NCBIfam" id="TIGR02937">
    <property type="entry name" value="sigma70-ECF"/>
    <property type="match status" value="1"/>
</dbReference>
<evidence type="ECO:0000313" key="10">
    <source>
        <dbReference type="Proteomes" id="UP000473525"/>
    </source>
</evidence>
<feature type="compositionally biased region" description="Basic and acidic residues" evidence="6">
    <location>
        <begin position="271"/>
        <end position="295"/>
    </location>
</feature>
<keyword evidence="2" id="KW-0805">Transcription regulation</keyword>
<dbReference type="PANTHER" id="PTHR43133:SF50">
    <property type="entry name" value="ECF RNA POLYMERASE SIGMA FACTOR SIGM"/>
    <property type="match status" value="1"/>
</dbReference>
<dbReference type="InterPro" id="IPR013249">
    <property type="entry name" value="RNA_pol_sigma70_r4_t2"/>
</dbReference>
<dbReference type="Gene3D" id="1.10.1740.10">
    <property type="match status" value="1"/>
</dbReference>
<dbReference type="Pfam" id="PF08281">
    <property type="entry name" value="Sigma70_r4_2"/>
    <property type="match status" value="1"/>
</dbReference>
<keyword evidence="10" id="KW-1185">Reference proteome</keyword>
<dbReference type="GO" id="GO:0016987">
    <property type="term" value="F:sigma factor activity"/>
    <property type="evidence" value="ECO:0007669"/>
    <property type="project" value="UniProtKB-KW"/>
</dbReference>
<feature type="domain" description="RNA polymerase sigma factor 70 region 4 type 2" evidence="8">
    <location>
        <begin position="224"/>
        <end position="275"/>
    </location>
</feature>
<keyword evidence="5" id="KW-0804">Transcription</keyword>
<gene>
    <name evidence="9" type="ORF">GON03_13930</name>
</gene>
<feature type="region of interest" description="Disordered" evidence="6">
    <location>
        <begin position="262"/>
        <end position="295"/>
    </location>
</feature>
<dbReference type="GO" id="GO:0006352">
    <property type="term" value="P:DNA-templated transcription initiation"/>
    <property type="evidence" value="ECO:0007669"/>
    <property type="project" value="InterPro"/>
</dbReference>
<dbReference type="CDD" id="cd06171">
    <property type="entry name" value="Sigma70_r4"/>
    <property type="match status" value="1"/>
</dbReference>
<dbReference type="InterPro" id="IPR013324">
    <property type="entry name" value="RNA_pol_sigma_r3/r4-like"/>
</dbReference>
<evidence type="ECO:0000256" key="5">
    <source>
        <dbReference type="ARBA" id="ARBA00023163"/>
    </source>
</evidence>
<dbReference type="GO" id="GO:0003677">
    <property type="term" value="F:DNA binding"/>
    <property type="evidence" value="ECO:0007669"/>
    <property type="project" value="UniProtKB-KW"/>
</dbReference>
<feature type="region of interest" description="Disordered" evidence="6">
    <location>
        <begin position="102"/>
        <end position="129"/>
    </location>
</feature>
<evidence type="ECO:0000256" key="6">
    <source>
        <dbReference type="SAM" id="MobiDB-lite"/>
    </source>
</evidence>
<evidence type="ECO:0000256" key="4">
    <source>
        <dbReference type="ARBA" id="ARBA00023125"/>
    </source>
</evidence>